<evidence type="ECO:0000313" key="7">
    <source>
        <dbReference type="EMBL" id="BDE07924.1"/>
    </source>
</evidence>
<evidence type="ECO:0000256" key="4">
    <source>
        <dbReference type="PIRSR" id="PIRSR000103-1"/>
    </source>
</evidence>
<dbReference type="InterPro" id="IPR036291">
    <property type="entry name" value="NAD(P)-bd_dom_sf"/>
</dbReference>
<sequence>MASLGWIGFGEIGLPMALRLIGAGHEVVVWNRSAARLQPALDAGATAAASPADVAVRCEATFVCVTDGDAVEEIVFGERGIAEGASAGTLVVDHSTIHPDETRGFAEQLTEIGAGWVDAPVSGGPGGARAGTLASFLGGSDGDVARVMPWIAAYVAKATHLGPVGSGQIAKSCNQAVVASTIAIWAEIIGYARACGIDPETLVDAVEGGWADSPLRRDFATAMARGAERTDRRTLILKDLEIVSDMAGSVRAPVPLTGLVTSLFRMALARDPEIAGMTAIAGLYER</sequence>
<evidence type="ECO:0000259" key="5">
    <source>
        <dbReference type="Pfam" id="PF03446"/>
    </source>
</evidence>
<dbReference type="Pfam" id="PF03446">
    <property type="entry name" value="NAD_binding_2"/>
    <property type="match status" value="1"/>
</dbReference>
<name>A0AAN1XYX2_UNVUL</name>
<evidence type="ECO:0000256" key="3">
    <source>
        <dbReference type="ARBA" id="ARBA00023027"/>
    </source>
</evidence>
<dbReference type="AlphaFoldDB" id="A0AAN1XYX2"/>
<evidence type="ECO:0000256" key="1">
    <source>
        <dbReference type="ARBA" id="ARBA00009080"/>
    </source>
</evidence>
<keyword evidence="8" id="KW-1185">Reference proteome</keyword>
<dbReference type="EMBL" id="AP025523">
    <property type="protein sequence ID" value="BDE07924.1"/>
    <property type="molecule type" value="Genomic_DNA"/>
</dbReference>
<reference evidence="7 8" key="1">
    <citation type="journal article" date="2022" name="ISME Commun">
        <title>Vulcanimicrobium alpinus gen. nov. sp. nov., the first cultivated representative of the candidate phylum 'Eremiobacterota', is a metabolically versatile aerobic anoxygenic phototroph.</title>
        <authorList>
            <person name="Yabe S."/>
            <person name="Muto K."/>
            <person name="Abe K."/>
            <person name="Yokota A."/>
            <person name="Staudigel H."/>
            <person name="Tebo B.M."/>
        </authorList>
    </citation>
    <scope>NUCLEOTIDE SEQUENCE [LARGE SCALE GENOMIC DNA]</scope>
    <source>
        <strain evidence="7 8">WC8-2</strain>
    </source>
</reference>
<organism evidence="7 8">
    <name type="scientific">Vulcanimicrobium alpinum</name>
    <dbReference type="NCBI Taxonomy" id="3016050"/>
    <lineage>
        <taxon>Bacteria</taxon>
        <taxon>Bacillati</taxon>
        <taxon>Vulcanimicrobiota</taxon>
        <taxon>Vulcanimicrobiia</taxon>
        <taxon>Vulcanimicrobiales</taxon>
        <taxon>Vulcanimicrobiaceae</taxon>
        <taxon>Vulcanimicrobium</taxon>
    </lineage>
</organism>
<dbReference type="InterPro" id="IPR008927">
    <property type="entry name" value="6-PGluconate_DH-like_C_sf"/>
</dbReference>
<accession>A0AAN1XYX2</accession>
<dbReference type="RefSeq" id="WP_317995487.1">
    <property type="nucleotide sequence ID" value="NZ_AP025523.1"/>
</dbReference>
<dbReference type="InterPro" id="IPR006115">
    <property type="entry name" value="6PGDH_NADP-bd"/>
</dbReference>
<protein>
    <submittedName>
        <fullName evidence="7">Oxidoreductase</fullName>
    </submittedName>
</protein>
<evidence type="ECO:0000256" key="2">
    <source>
        <dbReference type="ARBA" id="ARBA00023002"/>
    </source>
</evidence>
<dbReference type="Proteomes" id="UP001317532">
    <property type="component" value="Chromosome"/>
</dbReference>
<dbReference type="PANTHER" id="PTHR43060">
    <property type="entry name" value="3-HYDROXYISOBUTYRATE DEHYDROGENASE-LIKE 1, MITOCHONDRIAL-RELATED"/>
    <property type="match status" value="1"/>
</dbReference>
<dbReference type="GO" id="GO:0051287">
    <property type="term" value="F:NAD binding"/>
    <property type="evidence" value="ECO:0007669"/>
    <property type="project" value="InterPro"/>
</dbReference>
<keyword evidence="2" id="KW-0560">Oxidoreductase</keyword>
<dbReference type="Pfam" id="PF14833">
    <property type="entry name" value="NAD_binding_11"/>
    <property type="match status" value="1"/>
</dbReference>
<proteinExistence type="inferred from homology"/>
<dbReference type="Gene3D" id="1.10.1040.10">
    <property type="entry name" value="N-(1-d-carboxylethyl)-l-norvaline Dehydrogenase, domain 2"/>
    <property type="match status" value="1"/>
</dbReference>
<feature type="domain" description="3-hydroxyisobutyrate dehydrogenase-like NAD-binding" evidence="6">
    <location>
        <begin position="165"/>
        <end position="283"/>
    </location>
</feature>
<feature type="domain" description="6-phosphogluconate dehydrogenase NADP-binding" evidence="5">
    <location>
        <begin position="4"/>
        <end position="162"/>
    </location>
</feature>
<feature type="active site" evidence="4">
    <location>
        <position position="171"/>
    </location>
</feature>
<gene>
    <name evidence="7" type="ORF">WPS_32000</name>
</gene>
<evidence type="ECO:0000313" key="8">
    <source>
        <dbReference type="Proteomes" id="UP001317532"/>
    </source>
</evidence>
<dbReference type="GO" id="GO:0050661">
    <property type="term" value="F:NADP binding"/>
    <property type="evidence" value="ECO:0007669"/>
    <property type="project" value="InterPro"/>
</dbReference>
<dbReference type="InterPro" id="IPR029154">
    <property type="entry name" value="HIBADH-like_NADP-bd"/>
</dbReference>
<dbReference type="SUPFAM" id="SSF48179">
    <property type="entry name" value="6-phosphogluconate dehydrogenase C-terminal domain-like"/>
    <property type="match status" value="1"/>
</dbReference>
<dbReference type="PIRSF" id="PIRSF000103">
    <property type="entry name" value="HIBADH"/>
    <property type="match status" value="1"/>
</dbReference>
<dbReference type="GO" id="GO:0016491">
    <property type="term" value="F:oxidoreductase activity"/>
    <property type="evidence" value="ECO:0007669"/>
    <property type="project" value="UniProtKB-KW"/>
</dbReference>
<dbReference type="SUPFAM" id="SSF51735">
    <property type="entry name" value="NAD(P)-binding Rossmann-fold domains"/>
    <property type="match status" value="1"/>
</dbReference>
<dbReference type="KEGG" id="vab:WPS_32000"/>
<dbReference type="Gene3D" id="3.40.50.720">
    <property type="entry name" value="NAD(P)-binding Rossmann-like Domain"/>
    <property type="match status" value="1"/>
</dbReference>
<dbReference type="PANTHER" id="PTHR43060:SF15">
    <property type="entry name" value="3-HYDROXYISOBUTYRATE DEHYDROGENASE-LIKE 1, MITOCHONDRIAL-RELATED"/>
    <property type="match status" value="1"/>
</dbReference>
<keyword evidence="3" id="KW-0520">NAD</keyword>
<dbReference type="InterPro" id="IPR015815">
    <property type="entry name" value="HIBADH-related"/>
</dbReference>
<dbReference type="InterPro" id="IPR013328">
    <property type="entry name" value="6PGD_dom2"/>
</dbReference>
<evidence type="ECO:0000259" key="6">
    <source>
        <dbReference type="Pfam" id="PF14833"/>
    </source>
</evidence>
<comment type="similarity">
    <text evidence="1">Belongs to the HIBADH-related family.</text>
</comment>